<evidence type="ECO:0000256" key="13">
    <source>
        <dbReference type="ARBA" id="ARBA00023268"/>
    </source>
</evidence>
<evidence type="ECO:0000256" key="17">
    <source>
        <dbReference type="HAMAP-Rule" id="MF_01965"/>
    </source>
</evidence>
<keyword evidence="10 17" id="KW-0520">NAD</keyword>
<evidence type="ECO:0000313" key="22">
    <source>
        <dbReference type="EMBL" id="MDL4840153.1"/>
    </source>
</evidence>
<accession>A0ABT7L2R2</accession>
<dbReference type="InterPro" id="IPR017953">
    <property type="entry name" value="Carbohydrate_kinase_pred_CS"/>
</dbReference>
<evidence type="ECO:0000256" key="6">
    <source>
        <dbReference type="ARBA" id="ARBA00022741"/>
    </source>
</evidence>
<evidence type="ECO:0000256" key="3">
    <source>
        <dbReference type="ARBA" id="ARBA00006001"/>
    </source>
</evidence>
<evidence type="ECO:0000256" key="7">
    <source>
        <dbReference type="ARBA" id="ARBA00022840"/>
    </source>
</evidence>
<keyword evidence="6 17" id="KW-0547">Nucleotide-binding</keyword>
<evidence type="ECO:0000256" key="8">
    <source>
        <dbReference type="ARBA" id="ARBA00022857"/>
    </source>
</evidence>
<evidence type="ECO:0000256" key="4">
    <source>
        <dbReference type="ARBA" id="ARBA00009524"/>
    </source>
</evidence>
<evidence type="ECO:0000256" key="5">
    <source>
        <dbReference type="ARBA" id="ARBA00022723"/>
    </source>
</evidence>
<gene>
    <name evidence="18" type="primary">nnrE</name>
    <name evidence="17" type="synonym">nnrD</name>
    <name evidence="22" type="ORF">QQS35_06735</name>
</gene>
<dbReference type="NCBIfam" id="TIGR00196">
    <property type="entry name" value="yjeF_cterm"/>
    <property type="match status" value="1"/>
</dbReference>
<feature type="binding site" evidence="18">
    <location>
        <begin position="130"/>
        <end position="136"/>
    </location>
    <ligand>
        <name>(6S)-NADPHX</name>
        <dbReference type="ChEBI" id="CHEBI:64076"/>
    </ligand>
</feature>
<evidence type="ECO:0000259" key="21">
    <source>
        <dbReference type="PROSITE" id="PS51385"/>
    </source>
</evidence>
<name>A0ABT7L2R2_9BACI</name>
<protein>
    <recommendedName>
        <fullName evidence="19">Bifunctional NAD(P)H-hydrate repair enzyme</fullName>
    </recommendedName>
    <alternativeName>
        <fullName evidence="19">Nicotinamide nucleotide repair protein</fullName>
    </alternativeName>
    <domain>
        <recommendedName>
            <fullName evidence="19">ADP-dependent (S)-NAD(P)H-hydrate dehydratase</fullName>
            <ecNumber evidence="19">4.2.1.136</ecNumber>
        </recommendedName>
        <alternativeName>
            <fullName evidence="19">ADP-dependent NAD(P)HX dehydratase</fullName>
        </alternativeName>
    </domain>
    <domain>
        <recommendedName>
            <fullName evidence="19">NAD(P)H-hydrate epimerase</fullName>
            <ecNumber evidence="19">5.1.99.6</ecNumber>
        </recommendedName>
    </domain>
</protein>
<feature type="binding site" evidence="18">
    <location>
        <position position="162"/>
    </location>
    <ligand>
        <name>K(+)</name>
        <dbReference type="ChEBI" id="CHEBI:29103"/>
    </ligand>
</feature>
<comment type="caution">
    <text evidence="17">Lacks conserved residue(s) required for the propagation of feature annotation.</text>
</comment>
<dbReference type="PIRSF" id="PIRSF017184">
    <property type="entry name" value="Nnr"/>
    <property type="match status" value="1"/>
</dbReference>
<keyword evidence="11 18" id="KW-0413">Isomerase</keyword>
<dbReference type="Gene3D" id="3.40.1190.20">
    <property type="match status" value="1"/>
</dbReference>
<dbReference type="PANTHER" id="PTHR12592">
    <property type="entry name" value="ATP-DEPENDENT (S)-NAD(P)H-HYDRATE DEHYDRATASE FAMILY MEMBER"/>
    <property type="match status" value="1"/>
</dbReference>
<dbReference type="Pfam" id="PF03853">
    <property type="entry name" value="YjeF_N"/>
    <property type="match status" value="1"/>
</dbReference>
<dbReference type="CDD" id="cd01171">
    <property type="entry name" value="YXKO-related"/>
    <property type="match status" value="1"/>
</dbReference>
<dbReference type="EMBL" id="JASTZU010000022">
    <property type="protein sequence ID" value="MDL4840153.1"/>
    <property type="molecule type" value="Genomic_DNA"/>
</dbReference>
<dbReference type="InterPro" id="IPR036652">
    <property type="entry name" value="YjeF_N_dom_sf"/>
</dbReference>
<comment type="catalytic activity">
    <reaction evidence="16 17 19">
        <text>(6S)-NADPHX + ADP = AMP + phosphate + NADPH + H(+)</text>
        <dbReference type="Rhea" id="RHEA:32235"/>
        <dbReference type="ChEBI" id="CHEBI:15378"/>
        <dbReference type="ChEBI" id="CHEBI:43474"/>
        <dbReference type="ChEBI" id="CHEBI:57783"/>
        <dbReference type="ChEBI" id="CHEBI:64076"/>
        <dbReference type="ChEBI" id="CHEBI:456215"/>
        <dbReference type="ChEBI" id="CHEBI:456216"/>
        <dbReference type="EC" id="4.2.1.136"/>
    </reaction>
</comment>
<comment type="catalytic activity">
    <reaction evidence="15 17 19">
        <text>(6S)-NADHX + ADP = AMP + phosphate + NADH + H(+)</text>
        <dbReference type="Rhea" id="RHEA:32223"/>
        <dbReference type="ChEBI" id="CHEBI:15378"/>
        <dbReference type="ChEBI" id="CHEBI:43474"/>
        <dbReference type="ChEBI" id="CHEBI:57945"/>
        <dbReference type="ChEBI" id="CHEBI:64074"/>
        <dbReference type="ChEBI" id="CHEBI:456215"/>
        <dbReference type="ChEBI" id="CHEBI:456216"/>
        <dbReference type="EC" id="4.2.1.136"/>
    </reaction>
</comment>
<feature type="binding site" evidence="17">
    <location>
        <begin position="414"/>
        <end position="418"/>
    </location>
    <ligand>
        <name>AMP</name>
        <dbReference type="ChEBI" id="CHEBI:456215"/>
    </ligand>
</feature>
<evidence type="ECO:0000256" key="19">
    <source>
        <dbReference type="PIRNR" id="PIRNR017184"/>
    </source>
</evidence>
<feature type="binding site" evidence="18">
    <location>
        <begin position="57"/>
        <end position="61"/>
    </location>
    <ligand>
        <name>(6S)-NADPHX</name>
        <dbReference type="ChEBI" id="CHEBI:64076"/>
    </ligand>
</feature>
<evidence type="ECO:0000256" key="1">
    <source>
        <dbReference type="ARBA" id="ARBA00000013"/>
    </source>
</evidence>
<evidence type="ECO:0000259" key="20">
    <source>
        <dbReference type="PROSITE" id="PS51383"/>
    </source>
</evidence>
<dbReference type="PANTHER" id="PTHR12592:SF0">
    <property type="entry name" value="ATP-DEPENDENT (S)-NAD(P)H-HYDRATE DEHYDRATASE"/>
    <property type="match status" value="1"/>
</dbReference>
<comment type="similarity">
    <text evidence="4 19">In the C-terminal section; belongs to the NnrD/CARKD family.</text>
</comment>
<dbReference type="HAMAP" id="MF_01966">
    <property type="entry name" value="NADHX_epimerase"/>
    <property type="match status" value="1"/>
</dbReference>
<keyword evidence="9 18" id="KW-0630">Potassium</keyword>
<feature type="binding site" evidence="17">
    <location>
        <position position="444"/>
    </location>
    <ligand>
        <name>(6S)-NADPHX</name>
        <dbReference type="ChEBI" id="CHEBI:64076"/>
    </ligand>
</feature>
<comment type="function">
    <text evidence="17">Catalyzes the dehydration of the S-form of NAD(P)HX at the expense of ADP, which is converted to AMP. Together with NAD(P)HX epimerase, which catalyzes the epimerization of the S- and R-forms, the enzyme allows the repair of both epimers of NAD(P)HX, a damaged form of NAD(P)H that is a result of enzymatic or heat-dependent hydration.</text>
</comment>
<dbReference type="EC" id="4.2.1.136" evidence="19"/>
<feature type="binding site" evidence="18">
    <location>
        <position position="126"/>
    </location>
    <ligand>
        <name>K(+)</name>
        <dbReference type="ChEBI" id="CHEBI:29103"/>
    </ligand>
</feature>
<comment type="similarity">
    <text evidence="17">Belongs to the NnrD/CARKD family.</text>
</comment>
<dbReference type="SUPFAM" id="SSF64153">
    <property type="entry name" value="YjeF N-terminal domain-like"/>
    <property type="match status" value="1"/>
</dbReference>
<keyword evidence="5 18" id="KW-0479">Metal-binding</keyword>
<feature type="binding site" evidence="18">
    <location>
        <position position="159"/>
    </location>
    <ligand>
        <name>(6S)-NADPHX</name>
        <dbReference type="ChEBI" id="CHEBI:64076"/>
    </ligand>
</feature>
<feature type="binding site" evidence="17">
    <location>
        <position position="377"/>
    </location>
    <ligand>
        <name>(6S)-NADPHX</name>
        <dbReference type="ChEBI" id="CHEBI:64076"/>
    </ligand>
</feature>
<dbReference type="SUPFAM" id="SSF53613">
    <property type="entry name" value="Ribokinase-like"/>
    <property type="match status" value="1"/>
</dbReference>
<dbReference type="EC" id="5.1.99.6" evidence="19"/>
<comment type="subunit">
    <text evidence="17">Homotetramer.</text>
</comment>
<sequence>MHIVTAKEMYEIDRFAIEKGGIDGRILMENAGRAIVDQITNLVDNTERILVLVGSGNNGGDGFVIARNLLNKGYEVIVLQLVADEKIKGDAAYHKQLFINFKGKIQLVQEVTVVEQYLSNADVVIDAMLGIGISGEVRQPFKQVIEVVNKLEMLTISVDIPSGVPADEGVANFTAIKADYTFVVELPKLSLYLEYCSPFYGQWRLVEIGLPHTTFSQDNLIETWNQKNVVETLPKRNRYSHKGSHGKGLVIGGSHTMPGSVAMTAKAALRSGSGLITVGTVQEAIPSIASYCMEATYISFLSNEGIITGLPAIDFSSYDALAIGMGMGRSESTASITKKVIVDAKIPILIDADGLQHIKGDLPLIKQRQHPTVLTPHPGEMAMLTGYSVKEILTSPFKVSKQFAREHGVYLILKGVHTIISDPNGRQWVNTTGNAGLAKGGSGDVLSGILLSMMMQNQSLNDALTNGCFIHGASADILVSEQRSKQDLVATDVIDGLTSVFRTLI</sequence>
<evidence type="ECO:0000256" key="14">
    <source>
        <dbReference type="ARBA" id="ARBA00025153"/>
    </source>
</evidence>
<feature type="domain" description="YjeF N-terminal" evidence="21">
    <location>
        <begin position="9"/>
        <end position="216"/>
    </location>
</feature>
<dbReference type="Pfam" id="PF01256">
    <property type="entry name" value="Carb_kinase"/>
    <property type="match status" value="1"/>
</dbReference>
<evidence type="ECO:0000256" key="12">
    <source>
        <dbReference type="ARBA" id="ARBA00023239"/>
    </source>
</evidence>
<keyword evidence="8 17" id="KW-0521">NADP</keyword>
<dbReference type="InterPro" id="IPR000631">
    <property type="entry name" value="CARKD"/>
</dbReference>
<comment type="catalytic activity">
    <reaction evidence="1 18 19">
        <text>(6R)-NADHX = (6S)-NADHX</text>
        <dbReference type="Rhea" id="RHEA:32215"/>
        <dbReference type="ChEBI" id="CHEBI:64074"/>
        <dbReference type="ChEBI" id="CHEBI:64075"/>
        <dbReference type="EC" id="5.1.99.6"/>
    </reaction>
</comment>
<keyword evidence="13" id="KW-0511">Multifunctional enzyme</keyword>
<evidence type="ECO:0000256" key="9">
    <source>
        <dbReference type="ARBA" id="ARBA00022958"/>
    </source>
</evidence>
<evidence type="ECO:0000256" key="2">
    <source>
        <dbReference type="ARBA" id="ARBA00000909"/>
    </source>
</evidence>
<keyword evidence="12 17" id="KW-0456">Lyase</keyword>
<dbReference type="NCBIfam" id="TIGR00197">
    <property type="entry name" value="yjeF_nterm"/>
    <property type="match status" value="1"/>
</dbReference>
<dbReference type="RefSeq" id="WP_285931152.1">
    <property type="nucleotide sequence ID" value="NZ_JASTZU010000022.1"/>
</dbReference>
<comment type="similarity">
    <text evidence="18">Belongs to the NnrE/AIBP family.</text>
</comment>
<dbReference type="Gene3D" id="3.40.50.10260">
    <property type="entry name" value="YjeF N-terminal domain"/>
    <property type="match status" value="1"/>
</dbReference>
<comment type="function">
    <text evidence="14 19">Bifunctional enzyme that catalyzes the epimerization of the S- and R-forms of NAD(P)HX and the dehydration of the S-form of NAD(P)HX at the expense of ADP, which is converted to AMP. This allows the repair of both epimers of NAD(P)HX, a damaged form of NAD(P)H that is a result of enzymatic or heat-dependent hydration.</text>
</comment>
<organism evidence="22 23">
    <name type="scientific">Aquibacillus rhizosphaerae</name>
    <dbReference type="NCBI Taxonomy" id="3051431"/>
    <lineage>
        <taxon>Bacteria</taxon>
        <taxon>Bacillati</taxon>
        <taxon>Bacillota</taxon>
        <taxon>Bacilli</taxon>
        <taxon>Bacillales</taxon>
        <taxon>Bacillaceae</taxon>
        <taxon>Aquibacillus</taxon>
    </lineage>
</organism>
<keyword evidence="7 17" id="KW-0067">ATP-binding</keyword>
<dbReference type="InterPro" id="IPR004443">
    <property type="entry name" value="YjeF_N_dom"/>
</dbReference>
<dbReference type="PROSITE" id="PS51385">
    <property type="entry name" value="YJEF_N"/>
    <property type="match status" value="1"/>
</dbReference>
<evidence type="ECO:0000256" key="18">
    <source>
        <dbReference type="HAMAP-Rule" id="MF_01966"/>
    </source>
</evidence>
<evidence type="ECO:0000256" key="15">
    <source>
        <dbReference type="ARBA" id="ARBA00048238"/>
    </source>
</evidence>
<feature type="binding site" evidence="18">
    <location>
        <position position="58"/>
    </location>
    <ligand>
        <name>K(+)</name>
        <dbReference type="ChEBI" id="CHEBI:29103"/>
    </ligand>
</feature>
<comment type="cofactor">
    <cofactor evidence="17">
        <name>Mg(2+)</name>
        <dbReference type="ChEBI" id="CHEBI:18420"/>
    </cofactor>
</comment>
<dbReference type="HAMAP" id="MF_01965">
    <property type="entry name" value="NADHX_dehydratase"/>
    <property type="match status" value="1"/>
</dbReference>
<comment type="cofactor">
    <cofactor evidence="18 19">
        <name>K(+)</name>
        <dbReference type="ChEBI" id="CHEBI:29103"/>
    </cofactor>
    <text evidence="18 19">Binds 1 potassium ion per subunit.</text>
</comment>
<dbReference type="PROSITE" id="PS01050">
    <property type="entry name" value="YJEF_C_2"/>
    <property type="match status" value="1"/>
</dbReference>
<feature type="domain" description="YjeF C-terminal" evidence="20">
    <location>
        <begin position="225"/>
        <end position="504"/>
    </location>
</feature>
<evidence type="ECO:0000256" key="10">
    <source>
        <dbReference type="ARBA" id="ARBA00023027"/>
    </source>
</evidence>
<feature type="binding site" evidence="17">
    <location>
        <position position="443"/>
    </location>
    <ligand>
        <name>AMP</name>
        <dbReference type="ChEBI" id="CHEBI:456215"/>
    </ligand>
</feature>
<evidence type="ECO:0000313" key="23">
    <source>
        <dbReference type="Proteomes" id="UP001235343"/>
    </source>
</evidence>
<dbReference type="PROSITE" id="PS51383">
    <property type="entry name" value="YJEF_C_3"/>
    <property type="match status" value="1"/>
</dbReference>
<comment type="catalytic activity">
    <reaction evidence="2 18 19">
        <text>(6R)-NADPHX = (6S)-NADPHX</text>
        <dbReference type="Rhea" id="RHEA:32227"/>
        <dbReference type="ChEBI" id="CHEBI:64076"/>
        <dbReference type="ChEBI" id="CHEBI:64077"/>
        <dbReference type="EC" id="5.1.99.6"/>
    </reaction>
</comment>
<evidence type="ECO:0000256" key="11">
    <source>
        <dbReference type="ARBA" id="ARBA00023235"/>
    </source>
</evidence>
<dbReference type="Proteomes" id="UP001235343">
    <property type="component" value="Unassembled WGS sequence"/>
</dbReference>
<dbReference type="InterPro" id="IPR029056">
    <property type="entry name" value="Ribokinase-like"/>
</dbReference>
<keyword evidence="23" id="KW-1185">Reference proteome</keyword>
<evidence type="ECO:0000256" key="16">
    <source>
        <dbReference type="ARBA" id="ARBA00049209"/>
    </source>
</evidence>
<reference evidence="22 23" key="1">
    <citation type="submission" date="2023-06" db="EMBL/GenBank/DDBJ databases">
        <title>Aquibacillus rhizosphaerae LR5S19.</title>
        <authorList>
            <person name="Sun J.-Q."/>
        </authorList>
    </citation>
    <scope>NUCLEOTIDE SEQUENCE [LARGE SCALE GENOMIC DNA]</scope>
    <source>
        <strain evidence="22 23">LR5S19</strain>
    </source>
</reference>
<comment type="caution">
    <text evidence="22">The sequence shown here is derived from an EMBL/GenBank/DDBJ whole genome shotgun (WGS) entry which is preliminary data.</text>
</comment>
<comment type="function">
    <text evidence="18">Catalyzes the epimerization of the S- and R-forms of NAD(P)HX, a damaged form of NAD(P)H that is a result of enzymatic or heat-dependent hydration. This is a prerequisite for the S-specific NAD(P)H-hydrate dehydratase to allow the repair of both epimers of NAD(P)HX.</text>
</comment>
<comment type="similarity">
    <text evidence="3 19">In the N-terminal section; belongs to the NnrE/AIBP family.</text>
</comment>
<feature type="binding site" evidence="17">
    <location>
        <position position="326"/>
    </location>
    <ligand>
        <name>(6S)-NADPHX</name>
        <dbReference type="ChEBI" id="CHEBI:64076"/>
    </ligand>
</feature>
<dbReference type="InterPro" id="IPR030677">
    <property type="entry name" value="Nnr"/>
</dbReference>
<proteinExistence type="inferred from homology"/>